<dbReference type="AlphaFoldDB" id="A0A6A6WZH5"/>
<dbReference type="Proteomes" id="UP000799757">
    <property type="component" value="Unassembled WGS sequence"/>
</dbReference>
<feature type="non-terminal residue" evidence="2">
    <location>
        <position position="1"/>
    </location>
</feature>
<evidence type="ECO:0000256" key="1">
    <source>
        <dbReference type="SAM" id="MobiDB-lite"/>
    </source>
</evidence>
<sequence>PPLTNNHLTPPAQTTKATSATASSASSSPAAPSSSSSRPSTAAKKSRIPSSRKKSEAAAHTPSGTPLTRTRTTGNWAVGGRGLGNTRRRELGGRNRARGRMRIGWIDNYDVAPWRRRGDTLDTRRLGEVVSTHGDDGMELGSDSIRFALPFQKFHARMHIRNQAKKSPIRRHA</sequence>
<keyword evidence="3" id="KW-1185">Reference proteome</keyword>
<evidence type="ECO:0000313" key="2">
    <source>
        <dbReference type="EMBL" id="KAF2789328.1"/>
    </source>
</evidence>
<name>A0A6A6WZH5_9PLEO</name>
<dbReference type="EMBL" id="MU002146">
    <property type="protein sequence ID" value="KAF2789328.1"/>
    <property type="molecule type" value="Genomic_DNA"/>
</dbReference>
<feature type="compositionally biased region" description="Low complexity" evidence="1">
    <location>
        <begin position="9"/>
        <end position="43"/>
    </location>
</feature>
<proteinExistence type="predicted"/>
<organism evidence="2 3">
    <name type="scientific">Melanomma pulvis-pyrius CBS 109.77</name>
    <dbReference type="NCBI Taxonomy" id="1314802"/>
    <lineage>
        <taxon>Eukaryota</taxon>
        <taxon>Fungi</taxon>
        <taxon>Dikarya</taxon>
        <taxon>Ascomycota</taxon>
        <taxon>Pezizomycotina</taxon>
        <taxon>Dothideomycetes</taxon>
        <taxon>Pleosporomycetidae</taxon>
        <taxon>Pleosporales</taxon>
        <taxon>Melanommataceae</taxon>
        <taxon>Melanomma</taxon>
    </lineage>
</organism>
<evidence type="ECO:0000313" key="3">
    <source>
        <dbReference type="Proteomes" id="UP000799757"/>
    </source>
</evidence>
<accession>A0A6A6WZH5</accession>
<gene>
    <name evidence="2" type="ORF">K505DRAFT_95963</name>
</gene>
<feature type="region of interest" description="Disordered" evidence="1">
    <location>
        <begin position="1"/>
        <end position="90"/>
    </location>
</feature>
<reference evidence="2" key="1">
    <citation type="journal article" date="2020" name="Stud. Mycol.">
        <title>101 Dothideomycetes genomes: a test case for predicting lifestyles and emergence of pathogens.</title>
        <authorList>
            <person name="Haridas S."/>
            <person name="Albert R."/>
            <person name="Binder M."/>
            <person name="Bloem J."/>
            <person name="Labutti K."/>
            <person name="Salamov A."/>
            <person name="Andreopoulos B."/>
            <person name="Baker S."/>
            <person name="Barry K."/>
            <person name="Bills G."/>
            <person name="Bluhm B."/>
            <person name="Cannon C."/>
            <person name="Castanera R."/>
            <person name="Culley D."/>
            <person name="Daum C."/>
            <person name="Ezra D."/>
            <person name="Gonzalez J."/>
            <person name="Henrissat B."/>
            <person name="Kuo A."/>
            <person name="Liang C."/>
            <person name="Lipzen A."/>
            <person name="Lutzoni F."/>
            <person name="Magnuson J."/>
            <person name="Mondo S."/>
            <person name="Nolan M."/>
            <person name="Ohm R."/>
            <person name="Pangilinan J."/>
            <person name="Park H.-J."/>
            <person name="Ramirez L."/>
            <person name="Alfaro M."/>
            <person name="Sun H."/>
            <person name="Tritt A."/>
            <person name="Yoshinaga Y."/>
            <person name="Zwiers L.-H."/>
            <person name="Turgeon B."/>
            <person name="Goodwin S."/>
            <person name="Spatafora J."/>
            <person name="Crous P."/>
            <person name="Grigoriev I."/>
        </authorList>
    </citation>
    <scope>NUCLEOTIDE SEQUENCE</scope>
    <source>
        <strain evidence="2">CBS 109.77</strain>
    </source>
</reference>
<protein>
    <submittedName>
        <fullName evidence="2">Uncharacterized protein</fullName>
    </submittedName>
</protein>
<feature type="compositionally biased region" description="Polar residues" evidence="1">
    <location>
        <begin position="62"/>
        <end position="75"/>
    </location>
</feature>